<dbReference type="AlphaFoldDB" id="A0A7S0CLL4"/>
<accession>A0A7S0CLL4</accession>
<reference evidence="1" key="1">
    <citation type="submission" date="2021-01" db="EMBL/GenBank/DDBJ databases">
        <authorList>
            <person name="Corre E."/>
            <person name="Pelletier E."/>
            <person name="Niang G."/>
            <person name="Scheremetjew M."/>
            <person name="Finn R."/>
            <person name="Kale V."/>
            <person name="Holt S."/>
            <person name="Cochrane G."/>
            <person name="Meng A."/>
            <person name="Brown T."/>
            <person name="Cohen L."/>
        </authorList>
    </citation>
    <scope>NUCLEOTIDE SEQUENCE</scope>
    <source>
        <strain evidence="1">CCAP1064/1</strain>
    </source>
</reference>
<name>A0A7S0CLL4_9STRA</name>
<sequence>MSVKFLVTLWTGNNDSDVADGSLSDMNLKARDCETLGSCNANFFDANNKNALKIWGEVVERTLINMLKLINIQNHSLDESVEETITKVHFSKRTDGNLQCNQINSSAKRIFLHIIDKSSSPRKNWSRPCGFDM</sequence>
<organism evidence="1">
    <name type="scientific">Proboscia inermis</name>
    <dbReference type="NCBI Taxonomy" id="420281"/>
    <lineage>
        <taxon>Eukaryota</taxon>
        <taxon>Sar</taxon>
        <taxon>Stramenopiles</taxon>
        <taxon>Ochrophyta</taxon>
        <taxon>Bacillariophyta</taxon>
        <taxon>Coscinodiscophyceae</taxon>
        <taxon>Rhizosoleniophycidae</taxon>
        <taxon>Rhizosoleniales</taxon>
        <taxon>Rhizosoleniaceae</taxon>
        <taxon>Proboscia</taxon>
    </lineage>
</organism>
<dbReference type="EMBL" id="HBEL01047301">
    <property type="protein sequence ID" value="CAD8425771.1"/>
    <property type="molecule type" value="Transcribed_RNA"/>
</dbReference>
<proteinExistence type="predicted"/>
<protein>
    <submittedName>
        <fullName evidence="1">Uncharacterized protein</fullName>
    </submittedName>
</protein>
<gene>
    <name evidence="1" type="ORF">PINE0816_LOCUS21931</name>
</gene>
<evidence type="ECO:0000313" key="1">
    <source>
        <dbReference type="EMBL" id="CAD8425771.1"/>
    </source>
</evidence>